<sequence length="46" mass="5181">MQIPCLLFLLRKDRAPSISPMRGSAQLWFSDESGQSDESDQVGQVR</sequence>
<organism evidence="2 3">
    <name type="scientific">Alloprevotella rava</name>
    <dbReference type="NCBI Taxonomy" id="671218"/>
    <lineage>
        <taxon>Bacteria</taxon>
        <taxon>Pseudomonadati</taxon>
        <taxon>Bacteroidota</taxon>
        <taxon>Bacteroidia</taxon>
        <taxon>Bacteroidales</taxon>
        <taxon>Prevotellaceae</taxon>
        <taxon>Alloprevotella</taxon>
    </lineage>
</organism>
<gene>
    <name evidence="2" type="ORF">FHS60_000632</name>
</gene>
<proteinExistence type="predicted"/>
<evidence type="ECO:0000313" key="3">
    <source>
        <dbReference type="Proteomes" id="UP000541425"/>
    </source>
</evidence>
<dbReference type="Proteomes" id="UP000541425">
    <property type="component" value="Unassembled WGS sequence"/>
</dbReference>
<reference evidence="2 3" key="1">
    <citation type="submission" date="2020-08" db="EMBL/GenBank/DDBJ databases">
        <title>Genomic Encyclopedia of Type Strains, Phase IV (KMG-IV): sequencing the most valuable type-strain genomes for metagenomic binning, comparative biology and taxonomic classification.</title>
        <authorList>
            <person name="Goeker M."/>
        </authorList>
    </citation>
    <scope>NUCLEOTIDE SEQUENCE [LARGE SCALE GENOMIC DNA]</scope>
    <source>
        <strain evidence="2 3">DSM 22548</strain>
    </source>
</reference>
<evidence type="ECO:0000256" key="1">
    <source>
        <dbReference type="SAM" id="MobiDB-lite"/>
    </source>
</evidence>
<comment type="caution">
    <text evidence="2">The sequence shown here is derived from an EMBL/GenBank/DDBJ whole genome shotgun (WGS) entry which is preliminary data.</text>
</comment>
<accession>A0A7W5UDP9</accession>
<feature type="region of interest" description="Disordered" evidence="1">
    <location>
        <begin position="26"/>
        <end position="46"/>
    </location>
</feature>
<evidence type="ECO:0000313" key="2">
    <source>
        <dbReference type="EMBL" id="MBB3702179.1"/>
    </source>
</evidence>
<dbReference type="EMBL" id="JACICA010000002">
    <property type="protein sequence ID" value="MBB3702179.1"/>
    <property type="molecule type" value="Genomic_DNA"/>
</dbReference>
<name>A0A7W5UDP9_9BACT</name>
<dbReference type="AlphaFoldDB" id="A0A7W5UDP9"/>
<protein>
    <submittedName>
        <fullName evidence="2">Uncharacterized protein</fullName>
    </submittedName>
</protein>